<dbReference type="Pfam" id="PF02668">
    <property type="entry name" value="TauD"/>
    <property type="match status" value="1"/>
</dbReference>
<dbReference type="AlphaFoldDB" id="A0A0D7BAU0"/>
<dbReference type="PANTHER" id="PTHR10696">
    <property type="entry name" value="GAMMA-BUTYROBETAINE HYDROXYLASE-RELATED"/>
    <property type="match status" value="1"/>
</dbReference>
<name>A0A0D7BAU0_9AGAR</name>
<dbReference type="Proteomes" id="UP000054007">
    <property type="component" value="Unassembled WGS sequence"/>
</dbReference>
<sequence>MSELISLAGLREIRVNGQQTLPSGHIFPFAATGLSTAVGFSQYLELSSGWAKTGALQRTLDKHGAILLRGLPVTSPEEFSQLLHTFGWTPHLDVGNPVKRKGVAPAVAKANEGPPSLYIAAHSEFGISNIFPSHICFWGSVVADKGGETPLNSSSWLYERLSAEIPEFVKDLQEKGVTYTIFHPAEALSGDANGNGVLNAWGAQIVLSDTPDAKKAKIEAEIQRISPETTWEWKEDGSLFTFQRVPAFRKHPTTGSVGVFGNISSYYWGSVKMGTVEPPHLTSTGFYKPPPRYGDDSLIPVKYLDKLMSIIEETRSSIKWEKYDVLIIDNLSTQHARLPWTKGNREILASLWDSGLEKEHKHVKNL</sequence>
<gene>
    <name evidence="3" type="ORF">CYLTODRAFT_376224</name>
</gene>
<evidence type="ECO:0000259" key="2">
    <source>
        <dbReference type="Pfam" id="PF02668"/>
    </source>
</evidence>
<dbReference type="GO" id="GO:0016491">
    <property type="term" value="F:oxidoreductase activity"/>
    <property type="evidence" value="ECO:0007669"/>
    <property type="project" value="UniProtKB-KW"/>
</dbReference>
<evidence type="ECO:0000313" key="4">
    <source>
        <dbReference type="Proteomes" id="UP000054007"/>
    </source>
</evidence>
<dbReference type="InterPro" id="IPR050411">
    <property type="entry name" value="AlphaKG_dependent_hydroxylases"/>
</dbReference>
<reference evidence="3 4" key="1">
    <citation type="journal article" date="2015" name="Fungal Genet. Biol.">
        <title>Evolution of novel wood decay mechanisms in Agaricales revealed by the genome sequences of Fistulina hepatica and Cylindrobasidium torrendii.</title>
        <authorList>
            <person name="Floudas D."/>
            <person name="Held B.W."/>
            <person name="Riley R."/>
            <person name="Nagy L.G."/>
            <person name="Koehler G."/>
            <person name="Ransdell A.S."/>
            <person name="Younus H."/>
            <person name="Chow J."/>
            <person name="Chiniquy J."/>
            <person name="Lipzen A."/>
            <person name="Tritt A."/>
            <person name="Sun H."/>
            <person name="Haridas S."/>
            <person name="LaButti K."/>
            <person name="Ohm R.A."/>
            <person name="Kues U."/>
            <person name="Blanchette R.A."/>
            <person name="Grigoriev I.V."/>
            <person name="Minto R.E."/>
            <person name="Hibbett D.S."/>
        </authorList>
    </citation>
    <scope>NUCLEOTIDE SEQUENCE [LARGE SCALE GENOMIC DNA]</scope>
    <source>
        <strain evidence="3 4">FP15055 ss-10</strain>
    </source>
</reference>
<organism evidence="3 4">
    <name type="scientific">Cylindrobasidium torrendii FP15055 ss-10</name>
    <dbReference type="NCBI Taxonomy" id="1314674"/>
    <lineage>
        <taxon>Eukaryota</taxon>
        <taxon>Fungi</taxon>
        <taxon>Dikarya</taxon>
        <taxon>Basidiomycota</taxon>
        <taxon>Agaricomycotina</taxon>
        <taxon>Agaricomycetes</taxon>
        <taxon>Agaricomycetidae</taxon>
        <taxon>Agaricales</taxon>
        <taxon>Marasmiineae</taxon>
        <taxon>Physalacriaceae</taxon>
        <taxon>Cylindrobasidium</taxon>
    </lineage>
</organism>
<dbReference type="InterPro" id="IPR042098">
    <property type="entry name" value="TauD-like_sf"/>
</dbReference>
<dbReference type="OrthoDB" id="408743at2759"/>
<dbReference type="PANTHER" id="PTHR10696:SF21">
    <property type="entry name" value="TAUD_TFDA-LIKE DOMAIN-CONTAINING PROTEIN"/>
    <property type="match status" value="1"/>
</dbReference>
<feature type="domain" description="TauD/TfdA-like" evidence="2">
    <location>
        <begin position="53"/>
        <end position="348"/>
    </location>
</feature>
<dbReference type="SUPFAM" id="SSF51197">
    <property type="entry name" value="Clavaminate synthase-like"/>
    <property type="match status" value="1"/>
</dbReference>
<keyword evidence="4" id="KW-1185">Reference proteome</keyword>
<evidence type="ECO:0000256" key="1">
    <source>
        <dbReference type="ARBA" id="ARBA00023002"/>
    </source>
</evidence>
<keyword evidence="1" id="KW-0560">Oxidoreductase</keyword>
<accession>A0A0D7BAU0</accession>
<dbReference type="InterPro" id="IPR003819">
    <property type="entry name" value="TauD/TfdA-like"/>
</dbReference>
<dbReference type="EMBL" id="KN880528">
    <property type="protein sequence ID" value="KIY67335.1"/>
    <property type="molecule type" value="Genomic_DNA"/>
</dbReference>
<dbReference type="Gene3D" id="3.60.130.10">
    <property type="entry name" value="Clavaminate synthase-like"/>
    <property type="match status" value="1"/>
</dbReference>
<protein>
    <submittedName>
        <fullName evidence="3">Clavaminate synthase-like protein</fullName>
    </submittedName>
</protein>
<proteinExistence type="predicted"/>
<dbReference type="STRING" id="1314674.A0A0D7BAU0"/>
<evidence type="ECO:0000313" key="3">
    <source>
        <dbReference type="EMBL" id="KIY67335.1"/>
    </source>
</evidence>